<dbReference type="Pfam" id="PF13812">
    <property type="entry name" value="PPR_3"/>
    <property type="match status" value="1"/>
</dbReference>
<comment type="caution">
    <text evidence="7">The sequence shown here is derived from an EMBL/GenBank/DDBJ whole genome shotgun (WGS) entry which is preliminary data.</text>
</comment>
<evidence type="ECO:0000256" key="1">
    <source>
        <dbReference type="ARBA" id="ARBA00006192"/>
    </source>
</evidence>
<dbReference type="PANTHER" id="PTHR47447:SF17">
    <property type="entry name" value="OS12G0638900 PROTEIN"/>
    <property type="match status" value="1"/>
</dbReference>
<feature type="region of interest" description="Disordered" evidence="6">
    <location>
        <begin position="840"/>
        <end position="864"/>
    </location>
</feature>
<dbReference type="EMBL" id="JANBTW010000052">
    <property type="protein sequence ID" value="KAJ2675004.1"/>
    <property type="molecule type" value="Genomic_DNA"/>
</dbReference>
<dbReference type="InterPro" id="IPR002885">
    <property type="entry name" value="PPR_rpt"/>
</dbReference>
<dbReference type="Proteomes" id="UP001151518">
    <property type="component" value="Unassembled WGS sequence"/>
</dbReference>
<evidence type="ECO:0000256" key="2">
    <source>
        <dbReference type="ARBA" id="ARBA00022737"/>
    </source>
</evidence>
<keyword evidence="2" id="KW-0677">Repeat</keyword>
<name>A0A9W8G4N6_9FUNG</name>
<protein>
    <recommendedName>
        <fullName evidence="9">Pentatricopeptide repeat-containing protein</fullName>
    </recommendedName>
</protein>
<evidence type="ECO:0000256" key="6">
    <source>
        <dbReference type="SAM" id="MobiDB-lite"/>
    </source>
</evidence>
<evidence type="ECO:0008006" key="9">
    <source>
        <dbReference type="Google" id="ProtNLM"/>
    </source>
</evidence>
<evidence type="ECO:0000256" key="5">
    <source>
        <dbReference type="PROSITE-ProRule" id="PRU00708"/>
    </source>
</evidence>
<evidence type="ECO:0000313" key="8">
    <source>
        <dbReference type="Proteomes" id="UP001151518"/>
    </source>
</evidence>
<evidence type="ECO:0000313" key="7">
    <source>
        <dbReference type="EMBL" id="KAJ2675004.1"/>
    </source>
</evidence>
<reference evidence="7" key="1">
    <citation type="submission" date="2022-07" db="EMBL/GenBank/DDBJ databases">
        <title>Phylogenomic reconstructions and comparative analyses of Kickxellomycotina fungi.</title>
        <authorList>
            <person name="Reynolds N.K."/>
            <person name="Stajich J.E."/>
            <person name="Barry K."/>
            <person name="Grigoriev I.V."/>
            <person name="Crous P."/>
            <person name="Smith M.E."/>
        </authorList>
    </citation>
    <scope>NUCLEOTIDE SEQUENCE</scope>
    <source>
        <strain evidence="7">NRRL 3115</strain>
    </source>
</reference>
<comment type="function">
    <text evidence="3">Regulates mitochondrial small subunit maturation by controlling 15S rRNA 5'-end processing. Localizes to the 5' precursor of the 15S rRNA in a position that is subsequently occupied by mS47 in the mature yeast mtSSU. Uses structure and sequence-specific RNA recognition, binding to a single-stranded region of the precursor and specifically recognizing bases -6 to -1. The exchange of Ccm1 for mS47 is coupled to the irreversible removal of precursor rRNA that is accompanied by conformational changes of the mitoribosomal proteins uS5m and mS26. These conformational changes signal completion of 5'-end rRNA processing through protection of the mature 5'-end of the 15S rRNA and stabilization of mS47. The removal of the 5' precursor together with the dissociation of Ccm1 may be catalyzed by the 5'-3' exoribonuclease Pet127. Involved in the specific removal of group I introns in mitochondrial encoded transcripts.</text>
</comment>
<feature type="region of interest" description="Disordered" evidence="6">
    <location>
        <begin position="942"/>
        <end position="963"/>
    </location>
</feature>
<evidence type="ECO:0000256" key="4">
    <source>
        <dbReference type="ARBA" id="ARBA00044511"/>
    </source>
</evidence>
<comment type="similarity">
    <text evidence="1">Belongs to the CCM1 family.</text>
</comment>
<feature type="compositionally biased region" description="Basic and acidic residues" evidence="6">
    <location>
        <begin position="840"/>
        <end position="850"/>
    </location>
</feature>
<organism evidence="7 8">
    <name type="scientific">Coemansia spiralis</name>
    <dbReference type="NCBI Taxonomy" id="417178"/>
    <lineage>
        <taxon>Eukaryota</taxon>
        <taxon>Fungi</taxon>
        <taxon>Fungi incertae sedis</taxon>
        <taxon>Zoopagomycota</taxon>
        <taxon>Kickxellomycotina</taxon>
        <taxon>Kickxellomycetes</taxon>
        <taxon>Kickxellales</taxon>
        <taxon>Kickxellaceae</taxon>
        <taxon>Coemansia</taxon>
    </lineage>
</organism>
<comment type="subunit">
    <text evidence="4">Binds to mitochondrial small subunit 15S rRNA.</text>
</comment>
<feature type="repeat" description="PPR" evidence="5">
    <location>
        <begin position="304"/>
        <end position="338"/>
    </location>
</feature>
<evidence type="ECO:0000256" key="3">
    <source>
        <dbReference type="ARBA" id="ARBA00044493"/>
    </source>
</evidence>
<dbReference type="OrthoDB" id="185373at2759"/>
<dbReference type="AlphaFoldDB" id="A0A9W8G4N6"/>
<dbReference type="InterPro" id="IPR011990">
    <property type="entry name" value="TPR-like_helical_dom_sf"/>
</dbReference>
<sequence length="963" mass="106209">MAICTRILCALRHIRIRPHRSLATRPQTIWPATASHIEDLKITQPEPPILARSHCHKDVADKAVYRLRRKLRRFLLRPRTPAKLDAMWELYALIKRSSDWRVGEDELALFLGAILRAGNTAVWCRRAKELSAEAASKGGGVGPSATMSLLRVCAKFGDLQGFNQVADRASSRRLLAQGDFHATKAIAYARADLPAQAEQSLPEAQLLSLQALASQAHAARSPGGKPRPVPPGVLALREILLSWTRRRGIEQAWATMDRLLKLGYGRAPREWNALLHMHSLDARYKYSLLEQVLARMADSGVRPDRSTYNIMMHACLLRGLQARWKDWLKRMELAGLKPDSHTLAALASQLAGTGQWSEALSVLAAIKRGGHTVQTVVRMTIAQRQKGAGAVMRMFRDNVVRGRPVSAHEFTLVAAAALDCPALWASEIALLLQCLETQRVEESAAVDAMAARLPGLSLCAQKAAACRPLLQALQQDGPEAAAGELLESLRSGDVSRGAAARLAAGDARRASVARMLNVVAQTLLQRGRVEQAERLICAAEEAQIDTGMPHTLLALIYHAPQPAPTELASSLEPSTLLHPTAAPTALLVACIRRREMSAAQAHFRRLEELVDSHPSLRAFNAMFMYARAMHDPRALERKWRQLEAKRIVPDMASHRTRIFCHAYSDDLLHTRRAYTDMLDFGYPPTPAVVGAVVRCCVRQSDVSLALTVMRHAEHEHGVALRTATYNYVLSRAAGIARHRHVVARVFLAMLRAPADETAGAPDDVAGRVAAERLRLADLRVVRPRGASPAADRDTRELRRALAHWLTSRAAFSAAPTLFDPAEARDQVDMVADAEDKARLAKIQRKQDSRQSSKAHAGARPPPPDATTFIIVMRAFGQRGQWARVVEAWDAMHRHNKRASKHAKVAPFSRMIGWVALALVRLGCDGDARELWESAAESGVLSPEARELGMDQMLSRLPKRSEPR</sequence>
<accession>A0A9W8G4N6</accession>
<dbReference type="PROSITE" id="PS51375">
    <property type="entry name" value="PPR"/>
    <property type="match status" value="1"/>
</dbReference>
<proteinExistence type="inferred from homology"/>
<dbReference type="Gene3D" id="1.25.40.10">
    <property type="entry name" value="Tetratricopeptide repeat domain"/>
    <property type="match status" value="2"/>
</dbReference>
<gene>
    <name evidence="7" type="ORF">GGI25_004152</name>
</gene>
<dbReference type="PANTHER" id="PTHR47447">
    <property type="entry name" value="OS03G0856100 PROTEIN"/>
    <property type="match status" value="1"/>
</dbReference>